<name>A0A2N5ISP0_9BIFI</name>
<dbReference type="EMBL" id="CP071591">
    <property type="protein sequence ID" value="QSY58613.1"/>
    <property type="molecule type" value="Genomic_DNA"/>
</dbReference>
<reference evidence="2 4" key="1">
    <citation type="submission" date="2017-07" db="EMBL/GenBank/DDBJ databases">
        <title>Bifidobacterium novel species.</title>
        <authorList>
            <person name="Lugli G.A."/>
            <person name="Milani C."/>
            <person name="Duranti S."/>
            <person name="Mangifesta M."/>
        </authorList>
    </citation>
    <scope>NUCLEOTIDE SEQUENCE [LARGE SCALE GENOMIC DNA]</scope>
    <source>
        <strain evidence="2 4">45</strain>
    </source>
</reference>
<reference evidence="3 5" key="2">
    <citation type="submission" date="2021-03" db="EMBL/GenBank/DDBJ databases">
        <title>Genome sequencing of Bifidobacterium imperatoris JCM 32708.</title>
        <authorList>
            <person name="Kim J."/>
        </authorList>
    </citation>
    <scope>NUCLEOTIDE SEQUENCE [LARGE SCALE GENOMIC DNA]</scope>
    <source>
        <strain evidence="3 5">JCM 32708</strain>
    </source>
</reference>
<evidence type="ECO:0000313" key="3">
    <source>
        <dbReference type="EMBL" id="QSY58613.1"/>
    </source>
</evidence>
<evidence type="ECO:0000313" key="4">
    <source>
        <dbReference type="Proteomes" id="UP000234855"/>
    </source>
</evidence>
<evidence type="ECO:0000256" key="1">
    <source>
        <dbReference type="SAM" id="MobiDB-lite"/>
    </source>
</evidence>
<dbReference type="AlphaFoldDB" id="A0A2N5ISP0"/>
<evidence type="ECO:0000313" key="5">
    <source>
        <dbReference type="Proteomes" id="UP000663067"/>
    </source>
</evidence>
<organism evidence="2 4">
    <name type="scientific">Bifidobacterium imperatoris</name>
    <dbReference type="NCBI Taxonomy" id="2020965"/>
    <lineage>
        <taxon>Bacteria</taxon>
        <taxon>Bacillati</taxon>
        <taxon>Actinomycetota</taxon>
        <taxon>Actinomycetes</taxon>
        <taxon>Bifidobacteriales</taxon>
        <taxon>Bifidobacteriaceae</taxon>
        <taxon>Bifidobacterium</taxon>
    </lineage>
</organism>
<keyword evidence="5" id="KW-1185">Reference proteome</keyword>
<dbReference type="RefSeq" id="WP_101625593.1">
    <property type="nucleotide sequence ID" value="NZ_CP071591.1"/>
</dbReference>
<gene>
    <name evidence="3" type="ORF">BLI708_04965</name>
    <name evidence="2" type="ORF">Tam1G_0830</name>
</gene>
<sequence>MAGDNGHGGSERRVCSGRCRVEAYRRRKAIPDEMKALRRWVRADGKRPIQPDGKPASSTKPATWSAFEQVANTGEGDGFGIMLGDGLACYDLDHILDEQGHVKPRHPGRLILDRLEREGCVFAEISSSGEGLHLFVHSDAPSWKREGVEFYSHSRFIRMTGIKWNPKRRRNAHQ</sequence>
<dbReference type="Proteomes" id="UP000234855">
    <property type="component" value="Unassembled WGS sequence"/>
</dbReference>
<protein>
    <submittedName>
        <fullName evidence="3">Bifunctional DNA primase/polymerase</fullName>
    </submittedName>
</protein>
<feature type="region of interest" description="Disordered" evidence="1">
    <location>
        <begin position="41"/>
        <end position="61"/>
    </location>
</feature>
<evidence type="ECO:0000313" key="2">
    <source>
        <dbReference type="EMBL" id="PLS24974.1"/>
    </source>
</evidence>
<dbReference type="EMBL" id="NMWV01000011">
    <property type="protein sequence ID" value="PLS24974.1"/>
    <property type="molecule type" value="Genomic_DNA"/>
</dbReference>
<proteinExistence type="predicted"/>
<accession>A0A2N5ISP0</accession>
<dbReference type="Proteomes" id="UP000663067">
    <property type="component" value="Chromosome"/>
</dbReference>